<dbReference type="Pfam" id="PF11804">
    <property type="entry name" value="DUF3325"/>
    <property type="match status" value="1"/>
</dbReference>
<organism evidence="2 3">
    <name type="scientific">Colwellia psychrerythraea</name>
    <name type="common">Vibrio psychroerythus</name>
    <dbReference type="NCBI Taxonomy" id="28229"/>
    <lineage>
        <taxon>Bacteria</taxon>
        <taxon>Pseudomonadati</taxon>
        <taxon>Pseudomonadota</taxon>
        <taxon>Gammaproteobacteria</taxon>
        <taxon>Alteromonadales</taxon>
        <taxon>Colwelliaceae</taxon>
        <taxon>Colwellia</taxon>
    </lineage>
</organism>
<sequence>MFVLISLCFSVMVLFCLAMKKHREQVLTQTVPNLVVLFFRPLAWLLLLLTAYLSVELFGWSIGLALLFGALTIATLLLTLLLTYRANIVPRLAIALPFMASLSIVPINF</sequence>
<keyword evidence="1" id="KW-0812">Transmembrane</keyword>
<keyword evidence="1" id="KW-0472">Membrane</keyword>
<dbReference type="InterPro" id="IPR021762">
    <property type="entry name" value="DUF3325"/>
</dbReference>
<gene>
    <name evidence="2" type="ORF">A9Q75_05880</name>
</gene>
<protein>
    <recommendedName>
        <fullName evidence="4">DUF3325 domain-containing protein</fullName>
    </recommendedName>
</protein>
<feature type="transmembrane region" description="Helical" evidence="1">
    <location>
        <begin position="34"/>
        <end position="55"/>
    </location>
</feature>
<comment type="caution">
    <text evidence="2">The sequence shown here is derived from an EMBL/GenBank/DDBJ whole genome shotgun (WGS) entry which is preliminary data.</text>
</comment>
<accession>A0A1Y5EIT2</accession>
<reference evidence="3" key="1">
    <citation type="journal article" date="2017" name="Proc. Natl. Acad. Sci. U.S.A.">
        <title>Simulation of Deepwater Horizon oil plume reveals substrate specialization within a complex community of hydrocarbon degraders.</title>
        <authorList>
            <person name="Hu P."/>
            <person name="Dubinsky E.A."/>
            <person name="Probst A.J."/>
            <person name="Wang J."/>
            <person name="Sieber C.M.K."/>
            <person name="Tom L.M."/>
            <person name="Gardinali P."/>
            <person name="Banfield J.F."/>
            <person name="Atlas R.M."/>
            <person name="Andersen G.L."/>
        </authorList>
    </citation>
    <scope>NUCLEOTIDE SEQUENCE [LARGE SCALE GENOMIC DNA]</scope>
</reference>
<keyword evidence="1" id="KW-1133">Transmembrane helix</keyword>
<evidence type="ECO:0000313" key="2">
    <source>
        <dbReference type="EMBL" id="OUR82571.1"/>
    </source>
</evidence>
<dbReference type="EMBL" id="MAAF01000039">
    <property type="protein sequence ID" value="OUR82571.1"/>
    <property type="molecule type" value="Genomic_DNA"/>
</dbReference>
<name>A0A1Y5EIT2_COLPS</name>
<evidence type="ECO:0008006" key="4">
    <source>
        <dbReference type="Google" id="ProtNLM"/>
    </source>
</evidence>
<evidence type="ECO:0000256" key="1">
    <source>
        <dbReference type="SAM" id="Phobius"/>
    </source>
</evidence>
<evidence type="ECO:0000313" key="3">
    <source>
        <dbReference type="Proteomes" id="UP000243053"/>
    </source>
</evidence>
<feature type="transmembrane region" description="Helical" evidence="1">
    <location>
        <begin position="88"/>
        <end position="107"/>
    </location>
</feature>
<proteinExistence type="predicted"/>
<dbReference type="AlphaFoldDB" id="A0A1Y5EIT2"/>
<dbReference type="Proteomes" id="UP000243053">
    <property type="component" value="Unassembled WGS sequence"/>
</dbReference>
<feature type="transmembrane region" description="Helical" evidence="1">
    <location>
        <begin position="62"/>
        <end position="82"/>
    </location>
</feature>